<evidence type="ECO:0000313" key="2">
    <source>
        <dbReference type="Proteomes" id="UP000030744"/>
    </source>
</evidence>
<dbReference type="EMBL" id="HG687582">
    <property type="protein sequence ID" value="CDJ35023.1"/>
    <property type="molecule type" value="Genomic_DNA"/>
</dbReference>
<reference evidence="1" key="1">
    <citation type="submission" date="2013-10" db="EMBL/GenBank/DDBJ databases">
        <title>Genomic analysis of the causative agents of coccidiosis in chickens.</title>
        <authorList>
            <person name="Reid A.J."/>
            <person name="Blake D."/>
            <person name="Billington K."/>
            <person name="Browne H."/>
            <person name="Dunn M."/>
            <person name="Hung S."/>
            <person name="Kawahara F."/>
            <person name="Miranda-Saavedra D."/>
            <person name="Mourier T."/>
            <person name="Nagra H."/>
            <person name="Otto T.D."/>
            <person name="Rawlings N."/>
            <person name="Sanchez A."/>
            <person name="Sanders M."/>
            <person name="Subramaniam C."/>
            <person name="Tay Y."/>
            <person name="Dear P."/>
            <person name="Doerig C."/>
            <person name="Gruber A."/>
            <person name="Parkinson J."/>
            <person name="Shirley M."/>
            <person name="Wan K.L."/>
            <person name="Berriman M."/>
            <person name="Tomley F."/>
            <person name="Pain A."/>
        </authorList>
    </citation>
    <scope>NUCLEOTIDE SEQUENCE [LARGE SCALE GENOMIC DNA]</scope>
    <source>
        <strain evidence="1">Houghton</strain>
    </source>
</reference>
<accession>U6KHT0</accession>
<dbReference type="GeneID" id="25377218"/>
<proteinExistence type="predicted"/>
<sequence>MFNAVYQILQGSARGEGAGLASRLRGFLQTVGLGSTGVALRRLDGSVCSNARKREAFLGGAGLHPMPSKIKATLICIKGKLQKKAVLWEMKNPALRSFCSDVARQRLGLDPTEGLFLVSVDGASRRGEFGNTVFMLDAVQHEWRNEDGEESDSGLKGCIISKGRSVVAGANTVEATADDVEYQVKTEMLVLNLRVATREAETACAHTYAEWG</sequence>
<dbReference type="Proteomes" id="UP000030744">
    <property type="component" value="Unassembled WGS sequence"/>
</dbReference>
<organism evidence="1 2">
    <name type="scientific">Eimeria mitis</name>
    <dbReference type="NCBI Taxonomy" id="44415"/>
    <lineage>
        <taxon>Eukaryota</taxon>
        <taxon>Sar</taxon>
        <taxon>Alveolata</taxon>
        <taxon>Apicomplexa</taxon>
        <taxon>Conoidasida</taxon>
        <taxon>Coccidia</taxon>
        <taxon>Eucoccidiorida</taxon>
        <taxon>Eimeriorina</taxon>
        <taxon>Eimeriidae</taxon>
        <taxon>Eimeria</taxon>
    </lineage>
</organism>
<dbReference type="RefSeq" id="XP_013357585.1">
    <property type="nucleotide sequence ID" value="XM_013502131.1"/>
</dbReference>
<protein>
    <submittedName>
        <fullName evidence="1">Uncharacterized protein</fullName>
    </submittedName>
</protein>
<dbReference type="VEuPathDB" id="ToxoDB:EMH_0023420"/>
<keyword evidence="2" id="KW-1185">Reference proteome</keyword>
<reference evidence="1" key="2">
    <citation type="submission" date="2013-10" db="EMBL/GenBank/DDBJ databases">
        <authorList>
            <person name="Aslett M."/>
        </authorList>
    </citation>
    <scope>NUCLEOTIDE SEQUENCE [LARGE SCALE GENOMIC DNA]</scope>
    <source>
        <strain evidence="1">Houghton</strain>
    </source>
</reference>
<dbReference type="AlphaFoldDB" id="U6KHT0"/>
<evidence type="ECO:0000313" key="1">
    <source>
        <dbReference type="EMBL" id="CDJ35023.1"/>
    </source>
</evidence>
<name>U6KHT0_9EIME</name>
<gene>
    <name evidence="1" type="ORF">EMH_0023420</name>
</gene>